<protein>
    <submittedName>
        <fullName evidence="1">Uncharacterized protein</fullName>
    </submittedName>
</protein>
<accession>A0ABU1U4D5</accession>
<reference evidence="1 2" key="1">
    <citation type="submission" date="2023-07" db="EMBL/GenBank/DDBJ databases">
        <title>Sorghum-associated microbial communities from plants grown in Nebraska, USA.</title>
        <authorList>
            <person name="Schachtman D."/>
        </authorList>
    </citation>
    <scope>NUCLEOTIDE SEQUENCE [LARGE SCALE GENOMIC DNA]</scope>
    <source>
        <strain evidence="1 2">BE211</strain>
    </source>
</reference>
<evidence type="ECO:0000313" key="1">
    <source>
        <dbReference type="EMBL" id="MDR7074347.1"/>
    </source>
</evidence>
<gene>
    <name evidence="1" type="ORF">J2X07_003343</name>
</gene>
<keyword evidence="2" id="KW-1185">Reference proteome</keyword>
<dbReference type="EMBL" id="JAVDWA010000007">
    <property type="protein sequence ID" value="MDR7074347.1"/>
    <property type="molecule type" value="Genomic_DNA"/>
</dbReference>
<proteinExistence type="predicted"/>
<name>A0ABU1U4D5_9BACL</name>
<dbReference type="Gene3D" id="3.90.1150.40">
    <property type="entry name" value="Protein of unknown function DUF2002"/>
    <property type="match status" value="1"/>
</dbReference>
<organism evidence="1 2">
    <name type="scientific">Fictibacillus barbaricus</name>
    <dbReference type="NCBI Taxonomy" id="182136"/>
    <lineage>
        <taxon>Bacteria</taxon>
        <taxon>Bacillati</taxon>
        <taxon>Bacillota</taxon>
        <taxon>Bacilli</taxon>
        <taxon>Bacillales</taxon>
        <taxon>Fictibacillaceae</taxon>
        <taxon>Fictibacillus</taxon>
    </lineage>
</organism>
<sequence length="112" mass="13004">MENFKSIFMQNDFKVTKETSKAIEFENIHTKDVIYLLPNKEISIVLHPETVEKNSGLHHKSHAVFNSTALSRFPKRLNTGQTTITYGYSFKFKTENELNRFLGAVNLIIFHK</sequence>
<dbReference type="RefSeq" id="WP_310261156.1">
    <property type="nucleotide sequence ID" value="NZ_JAVDWA010000007.1"/>
</dbReference>
<comment type="caution">
    <text evidence="1">The sequence shown here is derived from an EMBL/GenBank/DDBJ whole genome shotgun (WGS) entry which is preliminary data.</text>
</comment>
<dbReference type="Proteomes" id="UP001258181">
    <property type="component" value="Unassembled WGS sequence"/>
</dbReference>
<evidence type="ECO:0000313" key="2">
    <source>
        <dbReference type="Proteomes" id="UP001258181"/>
    </source>
</evidence>